<name>A0AAV6Y788_9LAMI</name>
<proteinExistence type="inferred from homology"/>
<protein>
    <submittedName>
        <fullName evidence="3">Uncharacterized protein</fullName>
    </submittedName>
</protein>
<keyword evidence="4" id="KW-1185">Reference proteome</keyword>
<comment type="similarity">
    <text evidence="1">Belongs to the 'GDSL' lipolytic enzyme family.</text>
</comment>
<keyword evidence="2" id="KW-0325">Glycoprotein</keyword>
<evidence type="ECO:0000313" key="4">
    <source>
        <dbReference type="Proteomes" id="UP000826271"/>
    </source>
</evidence>
<dbReference type="GO" id="GO:0016788">
    <property type="term" value="F:hydrolase activity, acting on ester bonds"/>
    <property type="evidence" value="ECO:0007669"/>
    <property type="project" value="InterPro"/>
</dbReference>
<evidence type="ECO:0000256" key="2">
    <source>
        <dbReference type="ARBA" id="ARBA00023180"/>
    </source>
</evidence>
<sequence>MNYKYNKRKVMRHVWIKKAMYKSYKVLLVSTHPLLDYADAKCNALNHVGVIEGKDHMISGILRSNKMEALALSNNSEIRILLLGLDAKISLPKQLGSRKIYASDFDGTGCIKNGGAKAFNAKLNAHCEEFRQEMKNFTIVYVDMYTIKYDFIANPTSYGFAYPLMLCCGNGGPPYNYDPNKACWGNESYDLCEVGTPYISWDGVHYTEAANSIVASKILSTNYSIPPLKFDFFLNNV</sequence>
<dbReference type="Pfam" id="PF00657">
    <property type="entry name" value="Lipase_GDSL"/>
    <property type="match status" value="1"/>
</dbReference>
<dbReference type="AlphaFoldDB" id="A0AAV6Y788"/>
<dbReference type="EMBL" id="WHWC01000002">
    <property type="protein sequence ID" value="KAG8389600.1"/>
    <property type="molecule type" value="Genomic_DNA"/>
</dbReference>
<dbReference type="PANTHER" id="PTHR22835:SF158">
    <property type="entry name" value="GDSL ESTERASE_LIPASE LIP-4-LIKE ISOFORM X1"/>
    <property type="match status" value="1"/>
</dbReference>
<dbReference type="Gene3D" id="3.40.50.1110">
    <property type="entry name" value="SGNH hydrolase"/>
    <property type="match status" value="1"/>
</dbReference>
<reference evidence="3" key="1">
    <citation type="submission" date="2019-10" db="EMBL/GenBank/DDBJ databases">
        <authorList>
            <person name="Zhang R."/>
            <person name="Pan Y."/>
            <person name="Wang J."/>
            <person name="Ma R."/>
            <person name="Yu S."/>
        </authorList>
    </citation>
    <scope>NUCLEOTIDE SEQUENCE</scope>
    <source>
        <strain evidence="3">LA-IB0</strain>
        <tissue evidence="3">Leaf</tissue>
    </source>
</reference>
<dbReference type="InterPro" id="IPR036514">
    <property type="entry name" value="SGNH_hydro_sf"/>
</dbReference>
<evidence type="ECO:0000313" key="3">
    <source>
        <dbReference type="EMBL" id="KAG8389600.1"/>
    </source>
</evidence>
<gene>
    <name evidence="3" type="ORF">BUALT_Bualt02G0245900</name>
</gene>
<accession>A0AAV6Y788</accession>
<comment type="caution">
    <text evidence="3">The sequence shown here is derived from an EMBL/GenBank/DDBJ whole genome shotgun (WGS) entry which is preliminary data.</text>
</comment>
<dbReference type="InterPro" id="IPR001087">
    <property type="entry name" value="GDSL"/>
</dbReference>
<organism evidence="3 4">
    <name type="scientific">Buddleja alternifolia</name>
    <dbReference type="NCBI Taxonomy" id="168488"/>
    <lineage>
        <taxon>Eukaryota</taxon>
        <taxon>Viridiplantae</taxon>
        <taxon>Streptophyta</taxon>
        <taxon>Embryophyta</taxon>
        <taxon>Tracheophyta</taxon>
        <taxon>Spermatophyta</taxon>
        <taxon>Magnoliopsida</taxon>
        <taxon>eudicotyledons</taxon>
        <taxon>Gunneridae</taxon>
        <taxon>Pentapetalae</taxon>
        <taxon>asterids</taxon>
        <taxon>lamiids</taxon>
        <taxon>Lamiales</taxon>
        <taxon>Scrophulariaceae</taxon>
        <taxon>Buddlejeae</taxon>
        <taxon>Buddleja</taxon>
    </lineage>
</organism>
<evidence type="ECO:0000256" key="1">
    <source>
        <dbReference type="ARBA" id="ARBA00008668"/>
    </source>
</evidence>
<dbReference type="PANTHER" id="PTHR22835">
    <property type="entry name" value="ZINC FINGER FYVE DOMAIN CONTAINING PROTEIN"/>
    <property type="match status" value="1"/>
</dbReference>
<dbReference type="Proteomes" id="UP000826271">
    <property type="component" value="Unassembled WGS sequence"/>
</dbReference>